<dbReference type="OrthoDB" id="203477at2157"/>
<sequence length="474" mass="51177">MDRREYLAAVGTVGVGALAGCSGTDSPGETGDSADNETDGSADTQPDQPTDGQPRGSDPAALRRRARAFVELLLDGSFDAAYERVSESFAESVPQQTLRQQWSQTVDPLGSFEGFASTTYRGSRRGLEIVELAGEFADGGLTFQVQFGDEAIGGFRFTPGVWSPPEYVDQSAFSEELLAMQATGDCEISATLTLPEGSGSVPGVVLVHGSGDQGRDQRAGPNRTFKELAWGLATRGIAVLRYDQRTVACEVDRTEATVDDLITDDALTAIERLAARERVDSVFVVGHSLGGRLAPRIAARSERVAGVVMIAPLAEPIHEAIVRQTEYQLDLAENLTETQRERRLSGVEALAERIRTLSIGEDETINLGGGARGRPFFRTLQEYDHLSTAAELSVPRLILQGERDFLVTVEDDLMLWENALAGESTVEIIRYENLNHRLQPGEGMSTPSEWTQPTPVAETVVNDIAGFVTANQSG</sequence>
<dbReference type="Pfam" id="PF12146">
    <property type="entry name" value="Hydrolase_4"/>
    <property type="match status" value="1"/>
</dbReference>
<dbReference type="InterPro" id="IPR024981">
    <property type="entry name" value="DUF3887"/>
</dbReference>
<feature type="region of interest" description="Disordered" evidence="1">
    <location>
        <begin position="17"/>
        <end position="60"/>
    </location>
</feature>
<dbReference type="PROSITE" id="PS51257">
    <property type="entry name" value="PROKAR_LIPOPROTEIN"/>
    <property type="match status" value="1"/>
</dbReference>
<accession>A0A6B0T3T1</accession>
<dbReference type="InterPro" id="IPR022742">
    <property type="entry name" value="Hydrolase_4"/>
</dbReference>
<reference evidence="4 5" key="1">
    <citation type="submission" date="2019-12" db="EMBL/GenBank/DDBJ databases">
        <title>Isolation and characterization of three novel carbon monoxide-oxidizing members of Halobacteria from salione crusts and soils.</title>
        <authorList>
            <person name="Myers M.R."/>
            <person name="King G.M."/>
        </authorList>
    </citation>
    <scope>NUCLEOTIDE SEQUENCE [LARGE SCALE GENOMIC DNA]</scope>
    <source>
        <strain evidence="4 5">WSH3</strain>
    </source>
</reference>
<keyword evidence="5" id="KW-1185">Reference proteome</keyword>
<evidence type="ECO:0000313" key="4">
    <source>
        <dbReference type="EMBL" id="MXR52938.1"/>
    </source>
</evidence>
<dbReference type="PANTHER" id="PTHR43265">
    <property type="entry name" value="ESTERASE ESTD"/>
    <property type="match status" value="1"/>
</dbReference>
<dbReference type="Gene3D" id="3.10.450.590">
    <property type="match status" value="1"/>
</dbReference>
<feature type="compositionally biased region" description="Polar residues" evidence="1">
    <location>
        <begin position="41"/>
        <end position="51"/>
    </location>
</feature>
<dbReference type="RefSeq" id="WP_159765095.1">
    <property type="nucleotide sequence ID" value="NZ_WUUT01000007.1"/>
</dbReference>
<dbReference type="Gene3D" id="3.40.50.1820">
    <property type="entry name" value="alpha/beta hydrolase"/>
    <property type="match status" value="1"/>
</dbReference>
<evidence type="ECO:0000259" key="2">
    <source>
        <dbReference type="Pfam" id="PF12146"/>
    </source>
</evidence>
<dbReference type="PANTHER" id="PTHR43265:SF1">
    <property type="entry name" value="ESTERASE ESTD"/>
    <property type="match status" value="1"/>
</dbReference>
<keyword evidence="4" id="KW-0378">Hydrolase</keyword>
<evidence type="ECO:0000313" key="5">
    <source>
        <dbReference type="Proteomes" id="UP000466535"/>
    </source>
</evidence>
<dbReference type="SUPFAM" id="SSF53474">
    <property type="entry name" value="alpha/beta-Hydrolases"/>
    <property type="match status" value="1"/>
</dbReference>
<feature type="domain" description="Serine aminopeptidase S33" evidence="2">
    <location>
        <begin position="223"/>
        <end position="438"/>
    </location>
</feature>
<organism evidence="4 5">
    <name type="scientific">Halovenus carboxidivorans</name>
    <dbReference type="NCBI Taxonomy" id="2692199"/>
    <lineage>
        <taxon>Archaea</taxon>
        <taxon>Methanobacteriati</taxon>
        <taxon>Methanobacteriota</taxon>
        <taxon>Stenosarchaea group</taxon>
        <taxon>Halobacteria</taxon>
        <taxon>Halobacteriales</taxon>
        <taxon>Haloarculaceae</taxon>
        <taxon>Halovenus</taxon>
    </lineage>
</organism>
<evidence type="ECO:0000256" key="1">
    <source>
        <dbReference type="SAM" id="MobiDB-lite"/>
    </source>
</evidence>
<evidence type="ECO:0000259" key="3">
    <source>
        <dbReference type="Pfam" id="PF13026"/>
    </source>
</evidence>
<name>A0A6B0T3T1_9EURY</name>
<comment type="caution">
    <text evidence="4">The sequence shown here is derived from an EMBL/GenBank/DDBJ whole genome shotgun (WGS) entry which is preliminary data.</text>
</comment>
<dbReference type="EMBL" id="WUUT01000007">
    <property type="protein sequence ID" value="MXR52938.1"/>
    <property type="molecule type" value="Genomic_DNA"/>
</dbReference>
<dbReference type="InterPro" id="IPR029058">
    <property type="entry name" value="AB_hydrolase_fold"/>
</dbReference>
<gene>
    <name evidence="4" type="ORF">GRX03_15165</name>
</gene>
<dbReference type="InterPro" id="IPR053145">
    <property type="entry name" value="AB_hydrolase_Est10"/>
</dbReference>
<proteinExistence type="predicted"/>
<dbReference type="Pfam" id="PF13026">
    <property type="entry name" value="DUF3887"/>
    <property type="match status" value="1"/>
</dbReference>
<protein>
    <submittedName>
        <fullName evidence="4">Alpha/beta fold hydrolase</fullName>
    </submittedName>
</protein>
<dbReference type="Proteomes" id="UP000466535">
    <property type="component" value="Unassembled WGS sequence"/>
</dbReference>
<dbReference type="AlphaFoldDB" id="A0A6B0T3T1"/>
<feature type="domain" description="DUF3887" evidence="3">
    <location>
        <begin position="66"/>
        <end position="155"/>
    </location>
</feature>
<dbReference type="GO" id="GO:0052689">
    <property type="term" value="F:carboxylic ester hydrolase activity"/>
    <property type="evidence" value="ECO:0007669"/>
    <property type="project" value="TreeGrafter"/>
</dbReference>